<dbReference type="EMBL" id="JBANQN010000002">
    <property type="protein sequence ID" value="KAK6798518.1"/>
    <property type="molecule type" value="Genomic_DNA"/>
</dbReference>
<keyword evidence="2" id="KW-0812">Transmembrane</keyword>
<feature type="region of interest" description="Disordered" evidence="1">
    <location>
        <begin position="1"/>
        <end position="21"/>
    </location>
</feature>
<comment type="caution">
    <text evidence="3">The sequence shown here is derived from an EMBL/GenBank/DDBJ whole genome shotgun (WGS) entry which is preliminary data.</text>
</comment>
<sequence length="73" mass="8242">MVEDHHHSAELHRRRRRKSPASSGLRYFLILLGLLGVDKFFTILTVISMLGGLIDQLQMTIGCETWSCVNSGK</sequence>
<feature type="transmembrane region" description="Helical" evidence="2">
    <location>
        <begin position="24"/>
        <end position="50"/>
    </location>
</feature>
<proteinExistence type="predicted"/>
<reference evidence="3 4" key="1">
    <citation type="submission" date="2024-02" db="EMBL/GenBank/DDBJ databases">
        <title>de novo genome assembly of Solanum bulbocastanum strain 11H21.</title>
        <authorList>
            <person name="Hosaka A.J."/>
        </authorList>
    </citation>
    <scope>NUCLEOTIDE SEQUENCE [LARGE SCALE GENOMIC DNA]</scope>
    <source>
        <tissue evidence="3">Young leaves</tissue>
    </source>
</reference>
<dbReference type="AlphaFoldDB" id="A0AAN8UA87"/>
<evidence type="ECO:0000313" key="3">
    <source>
        <dbReference type="EMBL" id="KAK6798518.1"/>
    </source>
</evidence>
<protein>
    <submittedName>
        <fullName evidence="3">Uncharacterized protein</fullName>
    </submittedName>
</protein>
<dbReference type="Proteomes" id="UP001371456">
    <property type="component" value="Unassembled WGS sequence"/>
</dbReference>
<keyword evidence="2" id="KW-0472">Membrane</keyword>
<gene>
    <name evidence="3" type="ORF">RDI58_006221</name>
</gene>
<keyword evidence="4" id="KW-1185">Reference proteome</keyword>
<accession>A0AAN8UA87</accession>
<evidence type="ECO:0000256" key="2">
    <source>
        <dbReference type="SAM" id="Phobius"/>
    </source>
</evidence>
<evidence type="ECO:0000313" key="4">
    <source>
        <dbReference type="Proteomes" id="UP001371456"/>
    </source>
</evidence>
<organism evidence="3 4">
    <name type="scientific">Solanum bulbocastanum</name>
    <name type="common">Wild potato</name>
    <dbReference type="NCBI Taxonomy" id="147425"/>
    <lineage>
        <taxon>Eukaryota</taxon>
        <taxon>Viridiplantae</taxon>
        <taxon>Streptophyta</taxon>
        <taxon>Embryophyta</taxon>
        <taxon>Tracheophyta</taxon>
        <taxon>Spermatophyta</taxon>
        <taxon>Magnoliopsida</taxon>
        <taxon>eudicotyledons</taxon>
        <taxon>Gunneridae</taxon>
        <taxon>Pentapetalae</taxon>
        <taxon>asterids</taxon>
        <taxon>lamiids</taxon>
        <taxon>Solanales</taxon>
        <taxon>Solanaceae</taxon>
        <taxon>Solanoideae</taxon>
        <taxon>Solaneae</taxon>
        <taxon>Solanum</taxon>
    </lineage>
</organism>
<keyword evidence="2" id="KW-1133">Transmembrane helix</keyword>
<feature type="compositionally biased region" description="Basic and acidic residues" evidence="1">
    <location>
        <begin position="1"/>
        <end position="11"/>
    </location>
</feature>
<evidence type="ECO:0000256" key="1">
    <source>
        <dbReference type="SAM" id="MobiDB-lite"/>
    </source>
</evidence>
<name>A0AAN8UA87_SOLBU</name>